<name>A0ABU5C8N7_9BACI</name>
<dbReference type="EMBL" id="JAWDIP010000003">
    <property type="protein sequence ID" value="MDY0395706.1"/>
    <property type="molecule type" value="Genomic_DNA"/>
</dbReference>
<organism evidence="1 2">
    <name type="scientific">Tigheibacillus halophilus</name>
    <dbReference type="NCBI Taxonomy" id="361280"/>
    <lineage>
        <taxon>Bacteria</taxon>
        <taxon>Bacillati</taxon>
        <taxon>Bacillota</taxon>
        <taxon>Bacilli</taxon>
        <taxon>Bacillales</taxon>
        <taxon>Bacillaceae</taxon>
        <taxon>Tigheibacillus</taxon>
    </lineage>
</organism>
<comment type="caution">
    <text evidence="1">The sequence shown here is derived from an EMBL/GenBank/DDBJ whole genome shotgun (WGS) entry which is preliminary data.</text>
</comment>
<keyword evidence="2" id="KW-1185">Reference proteome</keyword>
<reference evidence="1 2" key="1">
    <citation type="submission" date="2023-10" db="EMBL/GenBank/DDBJ databases">
        <title>Virgibacillus halophilus 5B73C genome.</title>
        <authorList>
            <person name="Miliotis G."/>
            <person name="Sengupta P."/>
            <person name="Hameed A."/>
            <person name="Chuvochina M."/>
            <person name="Mcdonagh F."/>
            <person name="Simpson A.C."/>
            <person name="Singh N.K."/>
            <person name="Rekha P.D."/>
            <person name="Raman K."/>
            <person name="Hugenholtz P."/>
            <person name="Venkateswaran K."/>
        </authorList>
    </citation>
    <scope>NUCLEOTIDE SEQUENCE [LARGE SCALE GENOMIC DNA]</scope>
    <source>
        <strain evidence="1 2">5B73C</strain>
    </source>
</reference>
<gene>
    <name evidence="1" type="ORF">RWE15_16385</name>
</gene>
<evidence type="ECO:0008006" key="3">
    <source>
        <dbReference type="Google" id="ProtNLM"/>
    </source>
</evidence>
<dbReference type="Proteomes" id="UP001281447">
    <property type="component" value="Unassembled WGS sequence"/>
</dbReference>
<accession>A0ABU5C8N7</accession>
<protein>
    <recommendedName>
        <fullName evidence="3">Small, acid-soluble spore protein gamma-type</fullName>
    </recommendedName>
</protein>
<evidence type="ECO:0000313" key="1">
    <source>
        <dbReference type="EMBL" id="MDY0395706.1"/>
    </source>
</evidence>
<evidence type="ECO:0000313" key="2">
    <source>
        <dbReference type="Proteomes" id="UP001281447"/>
    </source>
</evidence>
<dbReference type="RefSeq" id="WP_390358010.1">
    <property type="nucleotide sequence ID" value="NZ_JBHUIZ010000018.1"/>
</dbReference>
<sequence>MKDSELPRDSSELSVEELLAQAKRSGLTYNQAKAFIAKTSGGFGTNIYSDTNAEEVKQEIQNSGKNSRQN</sequence>
<proteinExistence type="predicted"/>